<protein>
    <submittedName>
        <fullName evidence="1">FirrV-1-B3</fullName>
    </submittedName>
</protein>
<name>Q6XM33_9PHYC</name>
<reference evidence="1" key="2">
    <citation type="submission" date="2003-01" db="EMBL/GenBank/DDBJ databases">
        <title>Partial Nucleotide Sequence of the Feldmannia irregularis Virus FirrV-1 Genome: On the Evolution of Large Phaeoviral Genomes.</title>
        <authorList>
            <person name="Delaroque N."/>
            <person name="Knippers R."/>
            <person name="Mueller D.G."/>
            <person name="Boland W."/>
        </authorList>
    </citation>
    <scope>NUCLEOTIDE SEQUENCE</scope>
    <source>
        <strain evidence="1">FirrV-1</strain>
    </source>
</reference>
<dbReference type="RefSeq" id="YP_009665616.1">
    <property type="nucleotide sequence ID" value="NC_043252.1"/>
</dbReference>
<reference evidence="1" key="1">
    <citation type="journal article" date="2003" name="J. Mol. Evol.">
        <title>Comparisons of two large phaeoviral genomes and evolutionary implications.</title>
        <authorList>
            <person name="Delaroque N."/>
            <person name="Boland W."/>
            <person name="Muller D.G."/>
            <person name="Knippers R."/>
        </authorList>
    </citation>
    <scope>NUCLEOTIDE SEQUENCE</scope>
    <source>
        <strain evidence="1">FirrV-1</strain>
    </source>
</reference>
<accession>Q6XM33</accession>
<dbReference type="EMBL" id="AY225134">
    <property type="protein sequence ID" value="AAR26878.1"/>
    <property type="molecule type" value="Genomic_DNA"/>
</dbReference>
<dbReference type="KEGG" id="vg:41332262"/>
<organism evidence="1">
    <name type="scientific">Feldmannia irregularis virus a</name>
    <dbReference type="NCBI Taxonomy" id="231992"/>
    <lineage>
        <taxon>Viruses</taxon>
        <taxon>Varidnaviria</taxon>
        <taxon>Bamfordvirae</taxon>
        <taxon>Nucleocytoviricota</taxon>
        <taxon>Megaviricetes</taxon>
        <taxon>Algavirales</taxon>
        <taxon>Phycodnaviridae</taxon>
        <taxon>Phaeovirus</taxon>
        <taxon>Phaeovirus irregularis</taxon>
    </lineage>
</organism>
<sequence length="140" mass="15835">MDSEKILHRLLGDFGLDGPIRVDGESGLCSVIDVIQLVSQKSKPYARVTFRNVIQDDLQREGGNAPTFSEKIKHVKINNKGHRTPVGNATTIIELIWMLPGRNAMEIARQSAQLVLRYHMGDRELAQQVRTNSFHFKKNI</sequence>
<evidence type="ECO:0000313" key="1">
    <source>
        <dbReference type="EMBL" id="AAR26878.1"/>
    </source>
</evidence>
<dbReference type="GeneID" id="41332262"/>
<proteinExistence type="predicted"/>